<dbReference type="PRINTS" id="PR00081">
    <property type="entry name" value="GDHRDH"/>
</dbReference>
<reference evidence="3 4" key="1">
    <citation type="submission" date="2016-01" db="EMBL/GenBank/DDBJ databases">
        <title>The new phylogeny of the genus Mycobacterium.</title>
        <authorList>
            <person name="Tarcisio F."/>
            <person name="Conor M."/>
            <person name="Antonella G."/>
            <person name="Elisabetta G."/>
            <person name="Giulia F.S."/>
            <person name="Sara T."/>
            <person name="Anna F."/>
            <person name="Clotilde B."/>
            <person name="Roberto B."/>
            <person name="Veronica D.S."/>
            <person name="Fabio R."/>
            <person name="Monica P."/>
            <person name="Olivier J."/>
            <person name="Enrico T."/>
            <person name="Nicola S."/>
        </authorList>
    </citation>
    <scope>NUCLEOTIDE SEQUENCE [LARGE SCALE GENOMIC DNA]</scope>
    <source>
        <strain evidence="3 4">DSM 44803</strain>
    </source>
</reference>
<comment type="caution">
    <text evidence="3">The sequence shown here is derived from an EMBL/GenBank/DDBJ whole genome shotgun (WGS) entry which is preliminary data.</text>
</comment>
<comment type="similarity">
    <text evidence="1">Belongs to the short-chain dehydrogenases/reductases (SDR) family.</text>
</comment>
<dbReference type="RefSeq" id="WP_046185123.1">
    <property type="nucleotide sequence ID" value="NZ_JACKSS010000083.1"/>
</dbReference>
<dbReference type="InterPro" id="IPR006311">
    <property type="entry name" value="TAT_signal"/>
</dbReference>
<dbReference type="PRINTS" id="PR00080">
    <property type="entry name" value="SDRFAMILY"/>
</dbReference>
<dbReference type="CDD" id="cd05233">
    <property type="entry name" value="SDR_c"/>
    <property type="match status" value="1"/>
</dbReference>
<gene>
    <name evidence="3" type="ORF">AWC17_09200</name>
</gene>
<dbReference type="PROSITE" id="PS51318">
    <property type="entry name" value="TAT"/>
    <property type="match status" value="1"/>
</dbReference>
<protein>
    <submittedName>
        <fullName evidence="3">Short-chain dehydrogenase</fullName>
    </submittedName>
</protein>
<evidence type="ECO:0000313" key="3">
    <source>
        <dbReference type="EMBL" id="ORW19441.1"/>
    </source>
</evidence>
<dbReference type="PANTHER" id="PTHR42760">
    <property type="entry name" value="SHORT-CHAIN DEHYDROGENASES/REDUCTASES FAMILY MEMBER"/>
    <property type="match status" value="1"/>
</dbReference>
<evidence type="ECO:0000256" key="2">
    <source>
        <dbReference type="ARBA" id="ARBA00023002"/>
    </source>
</evidence>
<evidence type="ECO:0000313" key="4">
    <source>
        <dbReference type="Proteomes" id="UP000193781"/>
    </source>
</evidence>
<dbReference type="SUPFAM" id="SSF51735">
    <property type="entry name" value="NAD(P)-binding Rossmann-fold domains"/>
    <property type="match status" value="1"/>
</dbReference>
<proteinExistence type="inferred from homology"/>
<sequence>MSDTTTLPLRGRRILVTGGATGIGAAAVGALTEAGAEVAATYHQTPPPDGLAATWLQCDVRDADAVSAMVRQAAERLGGLDVLVNAAGLWQAGIPGYIGVDEISFLLDTNVKATILTNQAAYAVMKDQNPKGGRIINFGSSEAVMGSPISAVYAATKGAVQARTRSAAKAWAADKITVNALAPAVQTAGADRLREFLGPDASAFIDQQMQMMIPLGGELGDPARDLGPMLVFLAGPGSGFITGQLLAVDGGLMMVGG</sequence>
<dbReference type="GO" id="GO:0016616">
    <property type="term" value="F:oxidoreductase activity, acting on the CH-OH group of donors, NAD or NADP as acceptor"/>
    <property type="evidence" value="ECO:0007669"/>
    <property type="project" value="TreeGrafter"/>
</dbReference>
<dbReference type="Pfam" id="PF13561">
    <property type="entry name" value="adh_short_C2"/>
    <property type="match status" value="1"/>
</dbReference>
<name>A0A1X1Z886_9MYCO</name>
<dbReference type="Gene3D" id="3.40.50.720">
    <property type="entry name" value="NAD(P)-binding Rossmann-like Domain"/>
    <property type="match status" value="1"/>
</dbReference>
<evidence type="ECO:0000256" key="1">
    <source>
        <dbReference type="ARBA" id="ARBA00006484"/>
    </source>
</evidence>
<dbReference type="OrthoDB" id="286404at2"/>
<organism evidence="3 4">
    <name type="scientific">Mycobacterium nebraskense</name>
    <dbReference type="NCBI Taxonomy" id="244292"/>
    <lineage>
        <taxon>Bacteria</taxon>
        <taxon>Bacillati</taxon>
        <taxon>Actinomycetota</taxon>
        <taxon>Actinomycetes</taxon>
        <taxon>Mycobacteriales</taxon>
        <taxon>Mycobacteriaceae</taxon>
        <taxon>Mycobacterium</taxon>
    </lineage>
</organism>
<dbReference type="InterPro" id="IPR002347">
    <property type="entry name" value="SDR_fam"/>
</dbReference>
<dbReference type="AlphaFoldDB" id="A0A1X1Z886"/>
<dbReference type="Proteomes" id="UP000193781">
    <property type="component" value="Unassembled WGS sequence"/>
</dbReference>
<dbReference type="PANTHER" id="PTHR42760:SF133">
    <property type="entry name" value="3-OXOACYL-[ACYL-CARRIER-PROTEIN] REDUCTASE"/>
    <property type="match status" value="1"/>
</dbReference>
<dbReference type="InterPro" id="IPR036291">
    <property type="entry name" value="NAD(P)-bd_dom_sf"/>
</dbReference>
<dbReference type="EMBL" id="LQPH01000138">
    <property type="protein sequence ID" value="ORW19441.1"/>
    <property type="molecule type" value="Genomic_DNA"/>
</dbReference>
<keyword evidence="4" id="KW-1185">Reference proteome</keyword>
<dbReference type="STRING" id="244292.ABW17_10940"/>
<keyword evidence="2" id="KW-0560">Oxidoreductase</keyword>
<dbReference type="FunFam" id="3.40.50.720:FF:000084">
    <property type="entry name" value="Short-chain dehydrogenase reductase"/>
    <property type="match status" value="1"/>
</dbReference>
<accession>A0A1X1Z886</accession>